<evidence type="ECO:0000313" key="3">
    <source>
        <dbReference type="EMBL" id="OAQ70147.1"/>
    </source>
</evidence>
<dbReference type="AlphaFoldDB" id="A0A179FXP1"/>
<organism evidence="3 4">
    <name type="scientific">Pochonia chlamydosporia 170</name>
    <dbReference type="NCBI Taxonomy" id="1380566"/>
    <lineage>
        <taxon>Eukaryota</taxon>
        <taxon>Fungi</taxon>
        <taxon>Dikarya</taxon>
        <taxon>Ascomycota</taxon>
        <taxon>Pezizomycotina</taxon>
        <taxon>Sordariomycetes</taxon>
        <taxon>Hypocreomycetidae</taxon>
        <taxon>Hypocreales</taxon>
        <taxon>Clavicipitaceae</taxon>
        <taxon>Pochonia</taxon>
    </lineage>
</organism>
<feature type="signal peptide" evidence="2">
    <location>
        <begin position="1"/>
        <end position="19"/>
    </location>
</feature>
<reference evidence="3 4" key="1">
    <citation type="journal article" date="2016" name="PLoS Pathog.">
        <title>Biosynthesis of antibiotic leucinostatins in bio-control fungus Purpureocillium lilacinum and their inhibition on phytophthora revealed by genome mining.</title>
        <authorList>
            <person name="Wang G."/>
            <person name="Liu Z."/>
            <person name="Lin R."/>
            <person name="Li E."/>
            <person name="Mao Z."/>
            <person name="Ling J."/>
            <person name="Yang Y."/>
            <person name="Yin W.B."/>
            <person name="Xie B."/>
        </authorList>
    </citation>
    <scope>NUCLEOTIDE SEQUENCE [LARGE SCALE GENOMIC DNA]</scope>
    <source>
        <strain evidence="3">170</strain>
    </source>
</reference>
<feature type="compositionally biased region" description="Low complexity" evidence="1">
    <location>
        <begin position="84"/>
        <end position="93"/>
    </location>
</feature>
<dbReference type="RefSeq" id="XP_018146684.1">
    <property type="nucleotide sequence ID" value="XM_018291087.1"/>
</dbReference>
<feature type="region of interest" description="Disordered" evidence="1">
    <location>
        <begin position="151"/>
        <end position="171"/>
    </location>
</feature>
<comment type="caution">
    <text evidence="3">The sequence shown here is derived from an EMBL/GenBank/DDBJ whole genome shotgun (WGS) entry which is preliminary data.</text>
</comment>
<protein>
    <submittedName>
        <fullName evidence="3">Uncharacterized protein</fullName>
    </submittedName>
</protein>
<sequence>MRVTSIATGIFCLVSLVVAQPPPDSPPDACCCCDISRNVISCNRSIMKQDCVCAAVVCPANAPTVYVDGPPAPTSKPTKPKTPPVKQTPAPVVKKNDIGNPGNACCCCDISRNVISCTRSISKDQCFCAAVMCPSDAPTVWDDEVKISKKDQVRPPPSLPVEKLPPPPNGPVAGKPTPVVVTDAPHAIPSTKGKPPGLNDRPKRFVTVTKPAQTKPMPPGCVMPPSPTGRQVPCCCCNPGINKIVCEMREEENCICALVACPKDAETTFVKRPVCTNI</sequence>
<feature type="region of interest" description="Disordered" evidence="1">
    <location>
        <begin position="69"/>
        <end position="93"/>
    </location>
</feature>
<keyword evidence="2" id="KW-0732">Signal</keyword>
<name>A0A179FXP1_METCM</name>
<evidence type="ECO:0000256" key="1">
    <source>
        <dbReference type="SAM" id="MobiDB-lite"/>
    </source>
</evidence>
<dbReference type="STRING" id="1380566.A0A179FXP1"/>
<feature type="compositionally biased region" description="Pro residues" evidence="1">
    <location>
        <begin position="154"/>
        <end position="170"/>
    </location>
</feature>
<proteinExistence type="predicted"/>
<dbReference type="EMBL" id="LSBJ02000002">
    <property type="protein sequence ID" value="OAQ70147.1"/>
    <property type="molecule type" value="Genomic_DNA"/>
</dbReference>
<dbReference type="Proteomes" id="UP000078397">
    <property type="component" value="Unassembled WGS sequence"/>
</dbReference>
<evidence type="ECO:0000256" key="2">
    <source>
        <dbReference type="SAM" id="SignalP"/>
    </source>
</evidence>
<dbReference type="GeneID" id="28855081"/>
<feature type="chain" id="PRO_5008102112" evidence="2">
    <location>
        <begin position="20"/>
        <end position="278"/>
    </location>
</feature>
<dbReference type="KEGG" id="pchm:VFPPC_13310"/>
<accession>A0A179FXP1</accession>
<dbReference type="OrthoDB" id="4950117at2759"/>
<keyword evidence="4" id="KW-1185">Reference proteome</keyword>
<evidence type="ECO:0000313" key="4">
    <source>
        <dbReference type="Proteomes" id="UP000078397"/>
    </source>
</evidence>
<gene>
    <name evidence="3" type="ORF">VFPPC_13310</name>
</gene>